<protein>
    <submittedName>
        <fullName evidence="2">Uncharacterized protein</fullName>
    </submittedName>
</protein>
<accession>A0AAV0BWY1</accession>
<proteinExistence type="predicted"/>
<organism evidence="2 3">
    <name type="scientific">Cuscuta epithymum</name>
    <dbReference type="NCBI Taxonomy" id="186058"/>
    <lineage>
        <taxon>Eukaryota</taxon>
        <taxon>Viridiplantae</taxon>
        <taxon>Streptophyta</taxon>
        <taxon>Embryophyta</taxon>
        <taxon>Tracheophyta</taxon>
        <taxon>Spermatophyta</taxon>
        <taxon>Magnoliopsida</taxon>
        <taxon>eudicotyledons</taxon>
        <taxon>Gunneridae</taxon>
        <taxon>Pentapetalae</taxon>
        <taxon>asterids</taxon>
        <taxon>lamiids</taxon>
        <taxon>Solanales</taxon>
        <taxon>Convolvulaceae</taxon>
        <taxon>Cuscuteae</taxon>
        <taxon>Cuscuta</taxon>
        <taxon>Cuscuta subgen. Cuscuta</taxon>
    </lineage>
</organism>
<comment type="caution">
    <text evidence="2">The sequence shown here is derived from an EMBL/GenBank/DDBJ whole genome shotgun (WGS) entry which is preliminary data.</text>
</comment>
<feature type="compositionally biased region" description="Polar residues" evidence="1">
    <location>
        <begin position="42"/>
        <end position="70"/>
    </location>
</feature>
<dbReference type="AlphaFoldDB" id="A0AAV0BWY1"/>
<evidence type="ECO:0000313" key="2">
    <source>
        <dbReference type="EMBL" id="CAH9053504.1"/>
    </source>
</evidence>
<evidence type="ECO:0000256" key="1">
    <source>
        <dbReference type="SAM" id="MobiDB-lite"/>
    </source>
</evidence>
<keyword evidence="3" id="KW-1185">Reference proteome</keyword>
<reference evidence="2" key="1">
    <citation type="submission" date="2022-07" db="EMBL/GenBank/DDBJ databases">
        <authorList>
            <person name="Macas J."/>
            <person name="Novak P."/>
            <person name="Neumann P."/>
        </authorList>
    </citation>
    <scope>NUCLEOTIDE SEQUENCE</scope>
</reference>
<dbReference type="EMBL" id="CAMAPF010000005">
    <property type="protein sequence ID" value="CAH9053504.1"/>
    <property type="molecule type" value="Genomic_DNA"/>
</dbReference>
<name>A0AAV0BWY1_9ASTE</name>
<feature type="region of interest" description="Disordered" evidence="1">
    <location>
        <begin position="1"/>
        <end position="70"/>
    </location>
</feature>
<sequence>MSSRTSISRGAQREIRGHPNNGVIVGIGTTRNLALGGHTAGSDGQQSPNTPASDGSGSFASNTRPELSMQPNLIPHSVSLTQSCDYIVVGDLKVNEKVKKSLETIASQLFTGWPANYGNLDPKSHEKYLSLFSEEYTWAPSDKSRMIYEVHSQFASRYTARMSNLRNHIQSKIPDFFPDQDYTRFIPFRPELVTSHTWAKLCNYWNSDEWQM</sequence>
<evidence type="ECO:0000313" key="3">
    <source>
        <dbReference type="Proteomes" id="UP001152523"/>
    </source>
</evidence>
<gene>
    <name evidence="2" type="ORF">CEPIT_LOCUS527</name>
</gene>
<dbReference type="Proteomes" id="UP001152523">
    <property type="component" value="Unassembled WGS sequence"/>
</dbReference>